<gene>
    <name evidence="1" type="ORF">SAMN02982929_00722</name>
    <name evidence="2" type="ORF">SAMN05216506_1011349</name>
</gene>
<sequence>MSTSTFPSSDRRLRCISQWGCLERNDEVVVRRTALSGLKVFLPRTDPSRLHDWAADGYRSSEEYLFWSRKVCGLACLQSLLHGWTDVRLTMGELLALALDRGCYAVEPSGKVRGLIYRPFMAWVGEQFGFHCELVERTPIRASHRAVRPGQVLIASVSPEIRDPDTPAPQRGGHLVLVYAVEDGVVRFHNPSGYSHNSDSASLPVHVFERFHANRGILIRATS</sequence>
<accession>A0A1I1L2W4</accession>
<evidence type="ECO:0008006" key="5">
    <source>
        <dbReference type="Google" id="ProtNLM"/>
    </source>
</evidence>
<dbReference type="EMBL" id="FOME01000001">
    <property type="protein sequence ID" value="SFC66882.1"/>
    <property type="molecule type" value="Genomic_DNA"/>
</dbReference>
<evidence type="ECO:0000313" key="4">
    <source>
        <dbReference type="Proteomes" id="UP000236729"/>
    </source>
</evidence>
<dbReference type="Proteomes" id="UP000199690">
    <property type="component" value="Unassembled WGS sequence"/>
</dbReference>
<keyword evidence="3" id="KW-1185">Reference proteome</keyword>
<protein>
    <recommendedName>
        <fullName evidence="5">Peptidase C39-like domain-containing protein</fullName>
    </recommendedName>
</protein>
<accession>A0A1H5V051</accession>
<reference evidence="3 4" key="2">
    <citation type="submission" date="2016-10" db="EMBL/GenBank/DDBJ databases">
        <authorList>
            <person name="Varghese N."/>
            <person name="Submissions S."/>
        </authorList>
    </citation>
    <scope>NUCLEOTIDE SEQUENCE [LARGE SCALE GENOMIC DNA]</scope>
    <source>
        <strain evidence="4">ATCC 20501</strain>
        <strain evidence="2 3">CGMCC 4.3529</strain>
    </source>
</reference>
<organism evidence="1 4">
    <name type="scientific">Saccharopolyspora kobensis</name>
    <dbReference type="NCBI Taxonomy" id="146035"/>
    <lineage>
        <taxon>Bacteria</taxon>
        <taxon>Bacillati</taxon>
        <taxon>Actinomycetota</taxon>
        <taxon>Actinomycetes</taxon>
        <taxon>Pseudonocardiales</taxon>
        <taxon>Pseudonocardiaceae</taxon>
        <taxon>Saccharopolyspora</taxon>
    </lineage>
</organism>
<reference evidence="1" key="1">
    <citation type="submission" date="2016-10" db="EMBL/GenBank/DDBJ databases">
        <authorList>
            <person name="de Groot N.N."/>
        </authorList>
    </citation>
    <scope>NUCLEOTIDE SEQUENCE [LARGE SCALE GENOMIC DNA]</scope>
    <source>
        <strain evidence="1">ATCC 20501</strain>
    </source>
</reference>
<dbReference type="EMBL" id="FNVB01000002">
    <property type="protein sequence ID" value="SEF80735.1"/>
    <property type="molecule type" value="Genomic_DNA"/>
</dbReference>
<dbReference type="AlphaFoldDB" id="A0A1H5V051"/>
<evidence type="ECO:0000313" key="3">
    <source>
        <dbReference type="Proteomes" id="UP000199690"/>
    </source>
</evidence>
<evidence type="ECO:0000313" key="2">
    <source>
        <dbReference type="EMBL" id="SFC66882.1"/>
    </source>
</evidence>
<dbReference type="SMR" id="A0A1H5V051"/>
<dbReference type="RefSeq" id="WP_143185740.1">
    <property type="nucleotide sequence ID" value="NZ_FNVB01000002.1"/>
</dbReference>
<proteinExistence type="predicted"/>
<name>A0A1H5V051_9PSEU</name>
<evidence type="ECO:0000313" key="1">
    <source>
        <dbReference type="EMBL" id="SEF80735.1"/>
    </source>
</evidence>
<dbReference type="Proteomes" id="UP000236729">
    <property type="component" value="Unassembled WGS sequence"/>
</dbReference>